<protein>
    <submittedName>
        <fullName evidence="1">Uncharacterized protein</fullName>
    </submittedName>
</protein>
<accession>A0A974BVZ0</accession>
<dbReference type="EMBL" id="CM004483">
    <property type="protein sequence ID" value="OCT61840.1"/>
    <property type="molecule type" value="Genomic_DNA"/>
</dbReference>
<organism evidence="1 2">
    <name type="scientific">Xenopus laevis</name>
    <name type="common">African clawed frog</name>
    <dbReference type="NCBI Taxonomy" id="8355"/>
    <lineage>
        <taxon>Eukaryota</taxon>
        <taxon>Metazoa</taxon>
        <taxon>Chordata</taxon>
        <taxon>Craniata</taxon>
        <taxon>Vertebrata</taxon>
        <taxon>Euteleostomi</taxon>
        <taxon>Amphibia</taxon>
        <taxon>Batrachia</taxon>
        <taxon>Anura</taxon>
        <taxon>Pipoidea</taxon>
        <taxon>Pipidae</taxon>
        <taxon>Xenopodinae</taxon>
        <taxon>Xenopus</taxon>
        <taxon>Xenopus</taxon>
    </lineage>
</organism>
<evidence type="ECO:0000313" key="2">
    <source>
        <dbReference type="Proteomes" id="UP000694892"/>
    </source>
</evidence>
<dbReference type="AlphaFoldDB" id="A0A974BVZ0"/>
<dbReference type="Proteomes" id="UP000694892">
    <property type="component" value="Chromosome 9_10S"/>
</dbReference>
<sequence>MRISEDQEKDEKVLTQCYNIDIEKHQKQRKLKTWKIRQTSENQLIDSCVVFHFSLTSPINIKNIIRM</sequence>
<gene>
    <name evidence="1" type="ORF">XELAEV_18047870mg</name>
</gene>
<reference evidence="2" key="1">
    <citation type="journal article" date="2016" name="Nature">
        <title>Genome evolution in the allotetraploid frog Xenopus laevis.</title>
        <authorList>
            <person name="Session A.M."/>
            <person name="Uno Y."/>
            <person name="Kwon T."/>
            <person name="Chapman J.A."/>
            <person name="Toyoda A."/>
            <person name="Takahashi S."/>
            <person name="Fukui A."/>
            <person name="Hikosaka A."/>
            <person name="Suzuki A."/>
            <person name="Kondo M."/>
            <person name="van Heeringen S.J."/>
            <person name="Quigley I."/>
            <person name="Heinz S."/>
            <person name="Ogino H."/>
            <person name="Ochi H."/>
            <person name="Hellsten U."/>
            <person name="Lyons J.B."/>
            <person name="Simakov O."/>
            <person name="Putnam N."/>
            <person name="Stites J."/>
            <person name="Kuroki Y."/>
            <person name="Tanaka T."/>
            <person name="Michiue T."/>
            <person name="Watanabe M."/>
            <person name="Bogdanovic O."/>
            <person name="Lister R."/>
            <person name="Georgiou G."/>
            <person name="Paranjpe S.S."/>
            <person name="van Kruijsbergen I."/>
            <person name="Shu S."/>
            <person name="Carlson J."/>
            <person name="Kinoshita T."/>
            <person name="Ohta Y."/>
            <person name="Mawaribuchi S."/>
            <person name="Jenkins J."/>
            <person name="Grimwood J."/>
            <person name="Schmutz J."/>
            <person name="Mitros T."/>
            <person name="Mozaffari S.V."/>
            <person name="Suzuki Y."/>
            <person name="Haramoto Y."/>
            <person name="Yamamoto T.S."/>
            <person name="Takagi C."/>
            <person name="Heald R."/>
            <person name="Miller K."/>
            <person name="Haudenschild C."/>
            <person name="Kitzman J."/>
            <person name="Nakayama T."/>
            <person name="Izutsu Y."/>
            <person name="Robert J."/>
            <person name="Fortriede J."/>
            <person name="Burns K."/>
            <person name="Lotay V."/>
            <person name="Karimi K."/>
            <person name="Yasuoka Y."/>
            <person name="Dichmann D.S."/>
            <person name="Flajnik M.F."/>
            <person name="Houston D.W."/>
            <person name="Shendure J."/>
            <person name="DuPasquier L."/>
            <person name="Vize P.D."/>
            <person name="Zorn A.M."/>
            <person name="Ito M."/>
            <person name="Marcotte E.M."/>
            <person name="Wallingford J.B."/>
            <person name="Ito Y."/>
            <person name="Asashima M."/>
            <person name="Ueno N."/>
            <person name="Matsuda Y."/>
            <person name="Veenstra G.J."/>
            <person name="Fujiyama A."/>
            <person name="Harland R.M."/>
            <person name="Taira M."/>
            <person name="Rokhsar D.S."/>
        </authorList>
    </citation>
    <scope>NUCLEOTIDE SEQUENCE [LARGE SCALE GENOMIC DNA]</scope>
    <source>
        <strain evidence="2">J</strain>
    </source>
</reference>
<name>A0A974BVZ0_XENLA</name>
<proteinExistence type="predicted"/>
<evidence type="ECO:0000313" key="1">
    <source>
        <dbReference type="EMBL" id="OCT61840.1"/>
    </source>
</evidence>